<protein>
    <submittedName>
        <fullName evidence="1">Uncharacterized protein</fullName>
    </submittedName>
</protein>
<dbReference type="Proteomes" id="UP001164746">
    <property type="component" value="Chromosome 12"/>
</dbReference>
<name>A0ABY7FJH6_MYAAR</name>
<evidence type="ECO:0000313" key="2">
    <source>
        <dbReference type="Proteomes" id="UP001164746"/>
    </source>
</evidence>
<sequence length="67" mass="7902">MRDIDMYGTLLKVVAKSSSTSNTTNLLTMEKTNMMQRIWQKNTYLTWGIVKKTKKMKSKNKTWIVRT</sequence>
<organism evidence="1 2">
    <name type="scientific">Mya arenaria</name>
    <name type="common">Soft-shell clam</name>
    <dbReference type="NCBI Taxonomy" id="6604"/>
    <lineage>
        <taxon>Eukaryota</taxon>
        <taxon>Metazoa</taxon>
        <taxon>Spiralia</taxon>
        <taxon>Lophotrochozoa</taxon>
        <taxon>Mollusca</taxon>
        <taxon>Bivalvia</taxon>
        <taxon>Autobranchia</taxon>
        <taxon>Heteroconchia</taxon>
        <taxon>Euheterodonta</taxon>
        <taxon>Imparidentia</taxon>
        <taxon>Neoheterodontei</taxon>
        <taxon>Myida</taxon>
        <taxon>Myoidea</taxon>
        <taxon>Myidae</taxon>
        <taxon>Mya</taxon>
    </lineage>
</organism>
<proteinExistence type="predicted"/>
<dbReference type="EMBL" id="CP111023">
    <property type="protein sequence ID" value="WAR22345.1"/>
    <property type="molecule type" value="Genomic_DNA"/>
</dbReference>
<evidence type="ECO:0000313" key="1">
    <source>
        <dbReference type="EMBL" id="WAR22345.1"/>
    </source>
</evidence>
<gene>
    <name evidence="1" type="ORF">MAR_016319</name>
</gene>
<reference evidence="1" key="1">
    <citation type="submission" date="2022-11" db="EMBL/GenBank/DDBJ databases">
        <title>Centuries of genome instability and evolution in soft-shell clam transmissible cancer (bioRxiv).</title>
        <authorList>
            <person name="Hart S.F.M."/>
            <person name="Yonemitsu M.A."/>
            <person name="Giersch R.M."/>
            <person name="Beal B.F."/>
            <person name="Arriagada G."/>
            <person name="Davis B.W."/>
            <person name="Ostrander E.A."/>
            <person name="Goff S.P."/>
            <person name="Metzger M.J."/>
        </authorList>
    </citation>
    <scope>NUCLEOTIDE SEQUENCE</scope>
    <source>
        <strain evidence="1">MELC-2E11</strain>
        <tissue evidence="1">Siphon/mantle</tissue>
    </source>
</reference>
<keyword evidence="2" id="KW-1185">Reference proteome</keyword>
<accession>A0ABY7FJH6</accession>